<evidence type="ECO:0000313" key="2">
    <source>
        <dbReference type="Proteomes" id="UP000023435"/>
    </source>
</evidence>
<accession>A0A120AGB5</accession>
<dbReference type="EMBL" id="JAJA02000001">
    <property type="protein sequence ID" value="KWS04313.1"/>
    <property type="molecule type" value="Genomic_DNA"/>
</dbReference>
<organism evidence="1 2">
    <name type="scientific">Lysobacter capsici AZ78</name>
    <dbReference type="NCBI Taxonomy" id="1444315"/>
    <lineage>
        <taxon>Bacteria</taxon>
        <taxon>Pseudomonadati</taxon>
        <taxon>Pseudomonadota</taxon>
        <taxon>Gammaproteobacteria</taxon>
        <taxon>Lysobacterales</taxon>
        <taxon>Lysobacteraceae</taxon>
        <taxon>Lysobacter</taxon>
    </lineage>
</organism>
<dbReference type="Proteomes" id="UP000023435">
    <property type="component" value="Unassembled WGS sequence"/>
</dbReference>
<sequence length="47" mass="5325">MGLQALLIFWRIGTVNPEGRAYRLRRRANTIGKKHRPCSSPSWSGDA</sequence>
<reference evidence="1 2" key="1">
    <citation type="journal article" date="2014" name="Genome Announc.">
        <title>Draft Genome Sequence of Lysobacter capsici AZ78, a Bacterium Antagonistic to Plant-Pathogenic Oomycetes.</title>
        <authorList>
            <person name="Puopolo G."/>
            <person name="Sonego P."/>
            <person name="Engelen K."/>
            <person name="Pertot I."/>
        </authorList>
    </citation>
    <scope>NUCLEOTIDE SEQUENCE [LARGE SCALE GENOMIC DNA]</scope>
    <source>
        <strain evidence="1 2">AZ78</strain>
    </source>
</reference>
<keyword evidence="2" id="KW-1185">Reference proteome</keyword>
<evidence type="ECO:0000313" key="1">
    <source>
        <dbReference type="EMBL" id="KWS04313.1"/>
    </source>
</evidence>
<comment type="caution">
    <text evidence="1">The sequence shown here is derived from an EMBL/GenBank/DDBJ whole genome shotgun (WGS) entry which is preliminary data.</text>
</comment>
<name>A0A120AGB5_9GAMM</name>
<dbReference type="AlphaFoldDB" id="A0A120AGB5"/>
<proteinExistence type="predicted"/>
<protein>
    <submittedName>
        <fullName evidence="1">Uncharacterized protein</fullName>
    </submittedName>
</protein>
<gene>
    <name evidence="1" type="ORF">AZ78_1862</name>
</gene>